<feature type="domain" description="Glycosyltransferase subfamily 4-like N-terminal" evidence="2">
    <location>
        <begin position="30"/>
        <end position="189"/>
    </location>
</feature>
<feature type="domain" description="Glycosyl transferase family 1" evidence="1">
    <location>
        <begin position="203"/>
        <end position="372"/>
    </location>
</feature>
<dbReference type="RefSeq" id="WP_115893756.1">
    <property type="nucleotide sequence ID" value="NZ_QTLC01000028.1"/>
</dbReference>
<dbReference type="PANTHER" id="PTHR45947:SF3">
    <property type="entry name" value="SULFOQUINOVOSYL TRANSFERASE SQD2"/>
    <property type="match status" value="1"/>
</dbReference>
<gene>
    <name evidence="3" type="ORF">DXT76_06740</name>
</gene>
<dbReference type="InterPro" id="IPR028098">
    <property type="entry name" value="Glyco_trans_4-like_N"/>
</dbReference>
<dbReference type="Pfam" id="PF00534">
    <property type="entry name" value="Glycos_transf_1"/>
    <property type="match status" value="1"/>
</dbReference>
<comment type="caution">
    <text evidence="3">The sequence shown here is derived from an EMBL/GenBank/DDBJ whole genome shotgun (WGS) entry which is preliminary data.</text>
</comment>
<dbReference type="InterPro" id="IPR001296">
    <property type="entry name" value="Glyco_trans_1"/>
</dbReference>
<dbReference type="InterPro" id="IPR050194">
    <property type="entry name" value="Glycosyltransferase_grp1"/>
</dbReference>
<name>A0A3D8VQL3_9BACI</name>
<dbReference type="SUPFAM" id="SSF53756">
    <property type="entry name" value="UDP-Glycosyltransferase/glycogen phosphorylase"/>
    <property type="match status" value="1"/>
</dbReference>
<accession>A0A3D8VQL3</accession>
<dbReference type="AlphaFoldDB" id="A0A3D8VQL3"/>
<dbReference type="Pfam" id="PF13439">
    <property type="entry name" value="Glyco_transf_4"/>
    <property type="match status" value="1"/>
</dbReference>
<dbReference type="PANTHER" id="PTHR45947">
    <property type="entry name" value="SULFOQUINOVOSYL TRANSFERASE SQD2"/>
    <property type="match status" value="1"/>
</dbReference>
<evidence type="ECO:0000313" key="3">
    <source>
        <dbReference type="EMBL" id="RDY71694.1"/>
    </source>
</evidence>
<dbReference type="CDD" id="cd03794">
    <property type="entry name" value="GT4_WbuB-like"/>
    <property type="match status" value="1"/>
</dbReference>
<sequence>MKKVLHILFHSVPNNNGYSIRSKYIVENIKKNFEVQVITSPYQESHGKLETYDSVNYHRLFNHKSSKSQLIKNIIMIRKEILKLNNKEHFDLIHVHSPWIIAIPSILASKKLNIPVIYEVRGAWEDTDVAIGKKTESSIKYKIIRKIETWCMKNADHIVSISKGLKRDMIKRGIDKNKISHISNGVDTNKFNPAFISESTKLNLKSKYGIKDKDLVVGYISSLRKLEGVQNLIEAAKNLETKVSFKFLIVGDGEYRRELEDIVKENNLEEKFIFTGKVNHLEIINYYSLIDIFVIPRIKARVNEIVTPLKPYEAMSMNKPLIVSDVGGLLEIIEEGATGIAYDKNNPRDLAVKLELLASDKEFRFSLGSTARSYAQRFYDWEIVAKKYKEIYTHLTKDIM</sequence>
<dbReference type="Proteomes" id="UP000257032">
    <property type="component" value="Unassembled WGS sequence"/>
</dbReference>
<keyword evidence="3" id="KW-0808">Transferase</keyword>
<protein>
    <submittedName>
        <fullName evidence="3">Glycosyltransferase WbuB</fullName>
    </submittedName>
</protein>
<dbReference type="Gene3D" id="3.40.50.2000">
    <property type="entry name" value="Glycogen Phosphorylase B"/>
    <property type="match status" value="2"/>
</dbReference>
<dbReference type="GO" id="GO:0016758">
    <property type="term" value="F:hexosyltransferase activity"/>
    <property type="evidence" value="ECO:0007669"/>
    <property type="project" value="TreeGrafter"/>
</dbReference>
<dbReference type="EMBL" id="QTLC01000028">
    <property type="protein sequence ID" value="RDY71694.1"/>
    <property type="molecule type" value="Genomic_DNA"/>
</dbReference>
<evidence type="ECO:0000313" key="4">
    <source>
        <dbReference type="Proteomes" id="UP000257032"/>
    </source>
</evidence>
<evidence type="ECO:0000259" key="2">
    <source>
        <dbReference type="Pfam" id="PF13439"/>
    </source>
</evidence>
<organism evidence="3 4">
    <name type="scientific">Halobacillus trueperi</name>
    <dbReference type="NCBI Taxonomy" id="156205"/>
    <lineage>
        <taxon>Bacteria</taxon>
        <taxon>Bacillati</taxon>
        <taxon>Bacillota</taxon>
        <taxon>Bacilli</taxon>
        <taxon>Bacillales</taxon>
        <taxon>Bacillaceae</taxon>
        <taxon>Halobacillus</taxon>
    </lineage>
</organism>
<reference evidence="3 4" key="1">
    <citation type="submission" date="2018-08" db="EMBL/GenBank/DDBJ databases">
        <title>Genome sequence of strict halophilic Halobacillus trueperi SS1 isolated from Lunsu, a salty water body of North West Himalayas.</title>
        <authorList>
            <person name="Gupta S."/>
            <person name="Sharma P."/>
            <person name="Dev K."/>
            <person name="Baumler D."/>
            <person name="Sourirajan A."/>
        </authorList>
    </citation>
    <scope>NUCLEOTIDE SEQUENCE [LARGE SCALE GENOMIC DNA]</scope>
    <source>
        <strain evidence="3 4">SS1</strain>
    </source>
</reference>
<proteinExistence type="predicted"/>
<evidence type="ECO:0000259" key="1">
    <source>
        <dbReference type="Pfam" id="PF00534"/>
    </source>
</evidence>